<feature type="signal peptide" evidence="2">
    <location>
        <begin position="1"/>
        <end position="19"/>
    </location>
</feature>
<feature type="chain" id="PRO_5043361245" evidence="2">
    <location>
        <begin position="20"/>
        <end position="102"/>
    </location>
</feature>
<feature type="region of interest" description="Disordered" evidence="1">
    <location>
        <begin position="24"/>
        <end position="63"/>
    </location>
</feature>
<evidence type="ECO:0000256" key="2">
    <source>
        <dbReference type="SAM" id="SignalP"/>
    </source>
</evidence>
<protein>
    <submittedName>
        <fullName evidence="3">Uncharacterized protein</fullName>
    </submittedName>
</protein>
<feature type="compositionally biased region" description="Polar residues" evidence="1">
    <location>
        <begin position="24"/>
        <end position="43"/>
    </location>
</feature>
<proteinExistence type="predicted"/>
<dbReference type="Proteomes" id="UP000827092">
    <property type="component" value="Unassembled WGS sequence"/>
</dbReference>
<evidence type="ECO:0000256" key="1">
    <source>
        <dbReference type="SAM" id="MobiDB-lite"/>
    </source>
</evidence>
<name>A0AAV6U3I1_9ARAC</name>
<organism evidence="3 4">
    <name type="scientific">Oedothorax gibbosus</name>
    <dbReference type="NCBI Taxonomy" id="931172"/>
    <lineage>
        <taxon>Eukaryota</taxon>
        <taxon>Metazoa</taxon>
        <taxon>Ecdysozoa</taxon>
        <taxon>Arthropoda</taxon>
        <taxon>Chelicerata</taxon>
        <taxon>Arachnida</taxon>
        <taxon>Araneae</taxon>
        <taxon>Araneomorphae</taxon>
        <taxon>Entelegynae</taxon>
        <taxon>Araneoidea</taxon>
        <taxon>Linyphiidae</taxon>
        <taxon>Erigoninae</taxon>
        <taxon>Oedothorax</taxon>
    </lineage>
</organism>
<keyword evidence="2" id="KW-0732">Signal</keyword>
<accession>A0AAV6U3I1</accession>
<comment type="caution">
    <text evidence="3">The sequence shown here is derived from an EMBL/GenBank/DDBJ whole genome shotgun (WGS) entry which is preliminary data.</text>
</comment>
<dbReference type="AlphaFoldDB" id="A0AAV6U3I1"/>
<keyword evidence="4" id="KW-1185">Reference proteome</keyword>
<evidence type="ECO:0000313" key="3">
    <source>
        <dbReference type="EMBL" id="KAG8178487.1"/>
    </source>
</evidence>
<gene>
    <name evidence="3" type="ORF">JTE90_024647</name>
</gene>
<sequence length="102" mass="11682">MKISLFIAFLLVLLAVVFADSTQKNAEVDDSTSTSNRFQIDSRFQTDVEPRPESETEVNSKNFPPIWNPHWNFPTSSESPSTSVVPPFPPIPMKCHWPYFYC</sequence>
<feature type="compositionally biased region" description="Basic and acidic residues" evidence="1">
    <location>
        <begin position="44"/>
        <end position="54"/>
    </location>
</feature>
<evidence type="ECO:0000313" key="4">
    <source>
        <dbReference type="Proteomes" id="UP000827092"/>
    </source>
</evidence>
<reference evidence="3 4" key="1">
    <citation type="journal article" date="2022" name="Nat. Ecol. Evol.">
        <title>A masculinizing supergene underlies an exaggerated male reproductive morph in a spider.</title>
        <authorList>
            <person name="Hendrickx F."/>
            <person name="De Corte Z."/>
            <person name="Sonet G."/>
            <person name="Van Belleghem S.M."/>
            <person name="Kostlbacher S."/>
            <person name="Vangestel C."/>
        </authorList>
    </citation>
    <scope>NUCLEOTIDE SEQUENCE [LARGE SCALE GENOMIC DNA]</scope>
    <source>
        <strain evidence="3">W744_W776</strain>
    </source>
</reference>
<dbReference type="EMBL" id="JAFNEN010000693">
    <property type="protein sequence ID" value="KAG8178487.1"/>
    <property type="molecule type" value="Genomic_DNA"/>
</dbReference>